<dbReference type="Pfam" id="PF01979">
    <property type="entry name" value="Amidohydro_1"/>
    <property type="match status" value="1"/>
</dbReference>
<dbReference type="InterPro" id="IPR057744">
    <property type="entry name" value="OTAase-like"/>
</dbReference>
<keyword evidence="3" id="KW-0378">Hydrolase</keyword>
<organism evidence="3 4">
    <name type="scientific">Dyella jiangningensis</name>
    <dbReference type="NCBI Taxonomy" id="1379159"/>
    <lineage>
        <taxon>Bacteria</taxon>
        <taxon>Pseudomonadati</taxon>
        <taxon>Pseudomonadota</taxon>
        <taxon>Gammaproteobacteria</taxon>
        <taxon>Lysobacterales</taxon>
        <taxon>Rhodanobacteraceae</taxon>
        <taxon>Dyella</taxon>
    </lineage>
</organism>
<protein>
    <submittedName>
        <fullName evidence="3">Amidohydrolase</fullName>
    </submittedName>
</protein>
<dbReference type="InterPro" id="IPR006680">
    <property type="entry name" value="Amidohydro-rel"/>
</dbReference>
<dbReference type="Gene3D" id="2.30.40.10">
    <property type="entry name" value="Urease, subunit C, domain 1"/>
    <property type="match status" value="1"/>
</dbReference>
<dbReference type="InterPro" id="IPR011059">
    <property type="entry name" value="Metal-dep_hydrolase_composite"/>
</dbReference>
<keyword evidence="1" id="KW-0732">Signal</keyword>
<dbReference type="EMBL" id="NFZS01000006">
    <property type="protein sequence ID" value="RAO74566.1"/>
    <property type="molecule type" value="Genomic_DNA"/>
</dbReference>
<dbReference type="InterPro" id="IPR032466">
    <property type="entry name" value="Metal_Hydrolase"/>
</dbReference>
<evidence type="ECO:0000256" key="1">
    <source>
        <dbReference type="SAM" id="SignalP"/>
    </source>
</evidence>
<dbReference type="PANTHER" id="PTHR43135">
    <property type="entry name" value="ALPHA-D-RIBOSE 1-METHYLPHOSPHONATE 5-TRIPHOSPHATE DIPHOSPHATASE"/>
    <property type="match status" value="1"/>
</dbReference>
<comment type="caution">
    <text evidence="3">The sequence shown here is derived from an EMBL/GenBank/DDBJ whole genome shotgun (WGS) entry which is preliminary data.</text>
</comment>
<dbReference type="RefSeq" id="WP_111984742.1">
    <property type="nucleotide sequence ID" value="NZ_NFZS01000006.1"/>
</dbReference>
<dbReference type="Proteomes" id="UP000248926">
    <property type="component" value="Unassembled WGS sequence"/>
</dbReference>
<dbReference type="InterPro" id="IPR051781">
    <property type="entry name" value="Metallo-dep_Hydrolase"/>
</dbReference>
<gene>
    <name evidence="3" type="ORF">CA260_19450</name>
</gene>
<dbReference type="OrthoDB" id="9782972at2"/>
<dbReference type="SUPFAM" id="SSF51338">
    <property type="entry name" value="Composite domain of metallo-dependent hydrolases"/>
    <property type="match status" value="1"/>
</dbReference>
<dbReference type="AlphaFoldDB" id="A0A328P0J8"/>
<dbReference type="PANTHER" id="PTHR43135:SF3">
    <property type="entry name" value="ALPHA-D-RIBOSE 1-METHYLPHOSPHONATE 5-TRIPHOSPHATE DIPHOSPHATASE"/>
    <property type="match status" value="1"/>
</dbReference>
<sequence length="451" mass="47702">MTTRVAFAIAAALALPAALAAEAPAANHDVTVLHCARMVDPAAGKLLGETTVVIEGNRVKEIKSGNADDKPYRDAASAAGGRFTQVSLADATCMPGLIDSHTHLSFETSPTSYSDQFRWNVADYAVRSTVFARRTLMAGFTSVRNLGDGNNETIALRNAINAGIVPGPRIFTAGKPIGTTGGHADPTDGYRSDLAGNPGAKDGVIDSVEDAYKAVRQHYKDGVDVIKIMPSGGVLDESSSADNAQMTIEEIKAVVTAAHDYGFTVAAHAHGAEAIRRAVLAGVDSIEHGTFMNDEDMKLMKEHGTWYVPTIIAGKYVQEMAAKPGYYPPQVAAKAMQVGPIIQATAGKAYKAGVKIAFGTDAAVYPHGQNAKEFEYMVQAGMPPMYVLQAATTHAAELLHKKDELGQIAVGRRADVIAVPGNPIDDITAMQKVSFVMKDGVVYKQDGKVAM</sequence>
<evidence type="ECO:0000313" key="4">
    <source>
        <dbReference type="Proteomes" id="UP000248926"/>
    </source>
</evidence>
<evidence type="ECO:0000313" key="3">
    <source>
        <dbReference type="EMBL" id="RAO74566.1"/>
    </source>
</evidence>
<reference evidence="3 4" key="1">
    <citation type="journal article" date="2018" name="Genet. Mol. Biol.">
        <title>The genome sequence of Dyella jiangningensis FCAV SCS01 from a lignocellulose-decomposing microbial consortium metagenome reveals potential for biotechnological applications.</title>
        <authorList>
            <person name="Desiderato J.G."/>
            <person name="Alvarenga D.O."/>
            <person name="Constancio M.T.L."/>
            <person name="Alves L.M.C."/>
            <person name="Varani A.M."/>
        </authorList>
    </citation>
    <scope>NUCLEOTIDE SEQUENCE [LARGE SCALE GENOMIC DNA]</scope>
    <source>
        <strain evidence="3 4">FCAV SCS01</strain>
    </source>
</reference>
<feature type="signal peptide" evidence="1">
    <location>
        <begin position="1"/>
        <end position="20"/>
    </location>
</feature>
<evidence type="ECO:0000259" key="2">
    <source>
        <dbReference type="Pfam" id="PF01979"/>
    </source>
</evidence>
<feature type="domain" description="Amidohydrolase-related" evidence="2">
    <location>
        <begin position="94"/>
        <end position="441"/>
    </location>
</feature>
<dbReference type="CDD" id="cd01299">
    <property type="entry name" value="Met_dep_hydrolase_A"/>
    <property type="match status" value="1"/>
</dbReference>
<dbReference type="SUPFAM" id="SSF51556">
    <property type="entry name" value="Metallo-dependent hydrolases"/>
    <property type="match status" value="1"/>
</dbReference>
<accession>A0A328P0J8</accession>
<proteinExistence type="predicted"/>
<dbReference type="Gene3D" id="3.20.20.140">
    <property type="entry name" value="Metal-dependent hydrolases"/>
    <property type="match status" value="1"/>
</dbReference>
<keyword evidence="4" id="KW-1185">Reference proteome</keyword>
<feature type="chain" id="PRO_5016283514" evidence="1">
    <location>
        <begin position="21"/>
        <end position="451"/>
    </location>
</feature>
<dbReference type="GO" id="GO:0016810">
    <property type="term" value="F:hydrolase activity, acting on carbon-nitrogen (but not peptide) bonds"/>
    <property type="evidence" value="ECO:0007669"/>
    <property type="project" value="InterPro"/>
</dbReference>
<name>A0A328P0J8_9GAMM</name>